<comment type="caution">
    <text evidence="2">The sequence shown here is derived from an EMBL/GenBank/DDBJ whole genome shotgun (WGS) entry which is preliminary data.</text>
</comment>
<feature type="transmembrane region" description="Helical" evidence="1">
    <location>
        <begin position="21"/>
        <end position="40"/>
    </location>
</feature>
<protein>
    <submittedName>
        <fullName evidence="2">Uncharacterized protein</fullName>
    </submittedName>
</protein>
<evidence type="ECO:0000313" key="3">
    <source>
        <dbReference type="Proteomes" id="UP000276133"/>
    </source>
</evidence>
<dbReference type="AlphaFoldDB" id="A0A3M7RVG1"/>
<feature type="transmembrane region" description="Helical" evidence="1">
    <location>
        <begin position="60"/>
        <end position="79"/>
    </location>
</feature>
<reference evidence="2 3" key="1">
    <citation type="journal article" date="2018" name="Sci. Rep.">
        <title>Genomic signatures of local adaptation to the degree of environmental predictability in rotifers.</title>
        <authorList>
            <person name="Franch-Gras L."/>
            <person name="Hahn C."/>
            <person name="Garcia-Roger E.M."/>
            <person name="Carmona M.J."/>
            <person name="Serra M."/>
            <person name="Gomez A."/>
        </authorList>
    </citation>
    <scope>NUCLEOTIDE SEQUENCE [LARGE SCALE GENOMIC DNA]</scope>
    <source>
        <strain evidence="2">HYR1</strain>
    </source>
</reference>
<evidence type="ECO:0000256" key="1">
    <source>
        <dbReference type="SAM" id="Phobius"/>
    </source>
</evidence>
<dbReference type="EMBL" id="REGN01002563">
    <property type="protein sequence ID" value="RNA27328.1"/>
    <property type="molecule type" value="Genomic_DNA"/>
</dbReference>
<evidence type="ECO:0000313" key="2">
    <source>
        <dbReference type="EMBL" id="RNA27328.1"/>
    </source>
</evidence>
<name>A0A3M7RVG1_BRAPC</name>
<gene>
    <name evidence="2" type="ORF">BpHYR1_034319</name>
</gene>
<keyword evidence="3" id="KW-1185">Reference proteome</keyword>
<keyword evidence="1" id="KW-1133">Transmembrane helix</keyword>
<proteinExistence type="predicted"/>
<accession>A0A3M7RVG1</accession>
<organism evidence="2 3">
    <name type="scientific">Brachionus plicatilis</name>
    <name type="common">Marine rotifer</name>
    <name type="synonym">Brachionus muelleri</name>
    <dbReference type="NCBI Taxonomy" id="10195"/>
    <lineage>
        <taxon>Eukaryota</taxon>
        <taxon>Metazoa</taxon>
        <taxon>Spiralia</taxon>
        <taxon>Gnathifera</taxon>
        <taxon>Rotifera</taxon>
        <taxon>Eurotatoria</taxon>
        <taxon>Monogononta</taxon>
        <taxon>Pseudotrocha</taxon>
        <taxon>Ploima</taxon>
        <taxon>Brachionidae</taxon>
        <taxon>Brachionus</taxon>
    </lineage>
</organism>
<keyword evidence="1" id="KW-0472">Membrane</keyword>
<sequence>MGIENRKKKKGKISNILSLNLGTTLPNTPLGFVVFVGGGVFSKASFKQIPIDQAKGFRSSMLRCFFYLIETSIVFLCRVRRLLNYRVSVLIETSVLAQQHWPTNLKN</sequence>
<dbReference type="Proteomes" id="UP000276133">
    <property type="component" value="Unassembled WGS sequence"/>
</dbReference>
<keyword evidence="1" id="KW-0812">Transmembrane</keyword>